<keyword evidence="1" id="KW-0808">Transferase</keyword>
<dbReference type="GO" id="GO:0032259">
    <property type="term" value="P:methylation"/>
    <property type="evidence" value="ECO:0007669"/>
    <property type="project" value="UniProtKB-KW"/>
</dbReference>
<dbReference type="GO" id="GO:0008276">
    <property type="term" value="F:protein methyltransferase activity"/>
    <property type="evidence" value="ECO:0000318"/>
    <property type="project" value="GO_Central"/>
</dbReference>
<dbReference type="Pfam" id="PF10294">
    <property type="entry name" value="Methyltransf_16"/>
    <property type="match status" value="1"/>
</dbReference>
<protein>
    <submittedName>
        <fullName evidence="1">S-adenosylmethionine-dependent methyltransferase domain-containingprotein</fullName>
    </submittedName>
</protein>
<comment type="caution">
    <text evidence="1">The sequence shown here is derived from an EMBL/GenBank/DDBJ whole genome shotgun (WGS) entry which is preliminary data.</text>
</comment>
<organism evidence="1 2">
    <name type="scientific">Zostera marina</name>
    <name type="common">Eelgrass</name>
    <dbReference type="NCBI Taxonomy" id="29655"/>
    <lineage>
        <taxon>Eukaryota</taxon>
        <taxon>Viridiplantae</taxon>
        <taxon>Streptophyta</taxon>
        <taxon>Embryophyta</taxon>
        <taxon>Tracheophyta</taxon>
        <taxon>Spermatophyta</taxon>
        <taxon>Magnoliopsida</taxon>
        <taxon>Liliopsida</taxon>
        <taxon>Zosteraceae</taxon>
        <taxon>Zostera</taxon>
    </lineage>
</organism>
<dbReference type="InterPro" id="IPR019410">
    <property type="entry name" value="Methyltransf_16"/>
</dbReference>
<name>A0A0K9P4U7_ZOSMR</name>
<dbReference type="Proteomes" id="UP000036987">
    <property type="component" value="Unassembled WGS sequence"/>
</dbReference>
<reference evidence="2" key="1">
    <citation type="journal article" date="2016" name="Nature">
        <title>The genome of the seagrass Zostera marina reveals angiosperm adaptation to the sea.</title>
        <authorList>
            <person name="Olsen J.L."/>
            <person name="Rouze P."/>
            <person name="Verhelst B."/>
            <person name="Lin Y.-C."/>
            <person name="Bayer T."/>
            <person name="Collen J."/>
            <person name="Dattolo E."/>
            <person name="De Paoli E."/>
            <person name="Dittami S."/>
            <person name="Maumus F."/>
            <person name="Michel G."/>
            <person name="Kersting A."/>
            <person name="Lauritano C."/>
            <person name="Lohaus R."/>
            <person name="Toepel M."/>
            <person name="Tonon T."/>
            <person name="Vanneste K."/>
            <person name="Amirebrahimi M."/>
            <person name="Brakel J."/>
            <person name="Bostroem C."/>
            <person name="Chovatia M."/>
            <person name="Grimwood J."/>
            <person name="Jenkins J.W."/>
            <person name="Jueterbock A."/>
            <person name="Mraz A."/>
            <person name="Stam W.T."/>
            <person name="Tice H."/>
            <person name="Bornberg-Bauer E."/>
            <person name="Green P.J."/>
            <person name="Pearson G.A."/>
            <person name="Procaccini G."/>
            <person name="Duarte C.M."/>
            <person name="Schmutz J."/>
            <person name="Reusch T.B.H."/>
            <person name="Van de Peer Y."/>
        </authorList>
    </citation>
    <scope>NUCLEOTIDE SEQUENCE [LARGE SCALE GENOMIC DNA]</scope>
    <source>
        <strain evidence="2">cv. Finnish</strain>
    </source>
</reference>
<evidence type="ECO:0000313" key="2">
    <source>
        <dbReference type="Proteomes" id="UP000036987"/>
    </source>
</evidence>
<dbReference type="InterPro" id="IPR029063">
    <property type="entry name" value="SAM-dependent_MTases_sf"/>
</dbReference>
<keyword evidence="2" id="KW-1185">Reference proteome</keyword>
<gene>
    <name evidence="1" type="ORF">ZOSMA_41G00910</name>
</gene>
<sequence length="289" mass="31605">MEGRDTTEKIATEPALDDGEDCDCNGEAVSKVEIGSYKAKVEMITDPAEEILLLWAFQQPTFSKPNAFVHHSSVDLHLDACGHRLSIFQTPSSMSMPGVTGAVMWDSGVVLGKFLEHAVDMGRLAFQCKKTVELGSGCGLVGCIAALLGAEVVLTDLHDRLKLLKKNVDTNLDAGKLRSSATVSELTWGDTVETELIQPSPDFILGSDVIYSEAAVSELVSTLTQLSGRETTIFLAGELRNDAVLEYFLDVAMEFFQIGHVDQTQWHPDYCSRRVAIFVLVKKTSNFKN</sequence>
<dbReference type="Gene3D" id="3.40.50.150">
    <property type="entry name" value="Vaccinia Virus protein VP39"/>
    <property type="match status" value="1"/>
</dbReference>
<dbReference type="SUPFAM" id="SSF53335">
    <property type="entry name" value="S-adenosyl-L-methionine-dependent methyltransferases"/>
    <property type="match status" value="1"/>
</dbReference>
<dbReference type="EMBL" id="LFYR01001258">
    <property type="protein sequence ID" value="KMZ63247.1"/>
    <property type="molecule type" value="Genomic_DNA"/>
</dbReference>
<dbReference type="AlphaFoldDB" id="A0A0K9P4U7"/>
<dbReference type="OMA" id="HNAFVRH"/>
<dbReference type="OrthoDB" id="413520at2759"/>
<dbReference type="PANTHER" id="PTHR14614">
    <property type="entry name" value="HEPATOCELLULAR CARCINOMA-ASSOCIATED ANTIGEN"/>
    <property type="match status" value="1"/>
</dbReference>
<proteinExistence type="predicted"/>
<dbReference type="PANTHER" id="PTHR14614:SF109">
    <property type="entry name" value="RIBOSOMAL LYSINE N-METHYLTRANSFERASE 5"/>
    <property type="match status" value="1"/>
</dbReference>
<dbReference type="STRING" id="29655.A0A0K9P4U7"/>
<evidence type="ECO:0000313" key="1">
    <source>
        <dbReference type="EMBL" id="KMZ63247.1"/>
    </source>
</evidence>
<accession>A0A0K9P4U7</accession>
<keyword evidence="1" id="KW-0489">Methyltransferase</keyword>